<proteinExistence type="predicted"/>
<evidence type="ECO:0000256" key="5">
    <source>
        <dbReference type="SAM" id="SignalP"/>
    </source>
</evidence>
<keyword evidence="4" id="KW-0472">Membrane</keyword>
<keyword evidence="4" id="KW-0812">Transmembrane</keyword>
<evidence type="ECO:0000256" key="4">
    <source>
        <dbReference type="SAM" id="Phobius"/>
    </source>
</evidence>
<organism evidence="6 7">
    <name type="scientific">Effrenium voratum</name>
    <dbReference type="NCBI Taxonomy" id="2562239"/>
    <lineage>
        <taxon>Eukaryota</taxon>
        <taxon>Sar</taxon>
        <taxon>Alveolata</taxon>
        <taxon>Dinophyceae</taxon>
        <taxon>Suessiales</taxon>
        <taxon>Symbiodiniaceae</taxon>
        <taxon>Effrenium</taxon>
    </lineage>
</organism>
<dbReference type="EMBL" id="CAUJNA010003688">
    <property type="protein sequence ID" value="CAJ1407750.1"/>
    <property type="molecule type" value="Genomic_DNA"/>
</dbReference>
<evidence type="ECO:0000256" key="1">
    <source>
        <dbReference type="ARBA" id="ARBA00022441"/>
    </source>
</evidence>
<feature type="transmembrane region" description="Helical" evidence="4">
    <location>
        <begin position="905"/>
        <end position="926"/>
    </location>
</feature>
<feature type="transmembrane region" description="Helical" evidence="4">
    <location>
        <begin position="955"/>
        <end position="977"/>
    </location>
</feature>
<dbReference type="SUPFAM" id="SSF50965">
    <property type="entry name" value="Galactose oxidase, central domain"/>
    <property type="match status" value="1"/>
</dbReference>
<reference evidence="6" key="1">
    <citation type="submission" date="2023-08" db="EMBL/GenBank/DDBJ databases">
        <authorList>
            <person name="Chen Y."/>
            <person name="Shah S."/>
            <person name="Dougan E. K."/>
            <person name="Thang M."/>
            <person name="Chan C."/>
        </authorList>
    </citation>
    <scope>NUCLEOTIDE SEQUENCE</scope>
</reference>
<dbReference type="Pfam" id="PF24681">
    <property type="entry name" value="Kelch_KLHDC2_KLHL20_DRC7"/>
    <property type="match status" value="1"/>
</dbReference>
<dbReference type="Gene3D" id="2.120.10.80">
    <property type="entry name" value="Kelch-type beta propeller"/>
    <property type="match status" value="2"/>
</dbReference>
<keyword evidence="5" id="KW-0732">Signal</keyword>
<protein>
    <submittedName>
        <fullName evidence="6">Uncharacterized protein</fullName>
    </submittedName>
</protein>
<evidence type="ECO:0000256" key="2">
    <source>
        <dbReference type="ARBA" id="ARBA00022737"/>
    </source>
</evidence>
<feature type="chain" id="PRO_5041356473" evidence="5">
    <location>
        <begin position="18"/>
        <end position="1535"/>
    </location>
</feature>
<feature type="signal peptide" evidence="5">
    <location>
        <begin position="1"/>
        <end position="17"/>
    </location>
</feature>
<keyword evidence="1" id="KW-0880">Kelch repeat</keyword>
<evidence type="ECO:0000313" key="6">
    <source>
        <dbReference type="EMBL" id="CAJ1407750.1"/>
    </source>
</evidence>
<evidence type="ECO:0000256" key="3">
    <source>
        <dbReference type="SAM" id="MobiDB-lite"/>
    </source>
</evidence>
<keyword evidence="2" id="KW-0677">Repeat</keyword>
<feature type="transmembrane region" description="Helical" evidence="4">
    <location>
        <begin position="686"/>
        <end position="704"/>
    </location>
</feature>
<sequence>MACAAWTWICLLGGALGAPAWTQVTFSGAAPSRREAACAAMDSSDRMWIYGGRSASNDDIDEVWRLDTVAQNWTQVSVTGSVPPLSGMQTMVVDSNDVMWIFGGSLCCGSGTFYNNLFTLNTATEVWAEVVATGSVPTSRRKHTAVMDSSDRMWVFAGELSDGTKTNELYYLETATPNWVQVTASGTLPSEREKHVAVMDSSDRMWVYGGHLGSSTLSDLQVLDTATETWTEVVAANTPPRRYFAVGVAGSPEVMWLWSGYNGGRMMDELHYLSAAGDAWTEVTVASSMPTHRWKAFSARDSQNRLWIFGGANGGSQLSDVWYLDMETGITVTTSSGTTSTSSFNSSTSTTHTSTSSSSTATSSSSTTTQSSSATSSSSSTTSSSSSMITSSSSTTTQSFSTTSSSSSMITSSSSTTTSSFTTATQSFGTTATTTSLSTTSRTGSNSSTSSSTSSSTMGGTASGGIAEVLLDNARSLIAELSSNNVSTALTPLGRMTAVKLTDELPESGFAMASTDGFPSVIFPTETLQNGSYDAVVLTSFDGEMGKGVMQKGASATSSAGNPLIFATDAVDISLFGVDLSAAEVLSAKPVFIKLATENLGSPLICAYQLEDGTWSTDGVRLATADELEQSGIVDTSGAWCATFHLSIFAMFVDVLLDCTNINVLSSENLREIMERSDWWTRPPSLCLWVLVAILLLFLAAGLVRDASRSTLWQAEYFFTEAPGVPQTRCCRCRCSMRCRKSQAPETPETLAAMKELKKKEPFSKMQESILCQNTLREVSLQHGLHTNLIQEHVWGAEGWIQGSLALQKSSGLKAAALRVKDDLPFAYVKAHSSRWRCWFSAFVTTHPLFEMQQFDLHVTAGKRAKIFMDCILGSLAFVALFFSVDGSAVAARSPEDCPIEQTSFLWLIFVSTFSIFLNFVPRSLFQCLAFHRFVHVKSPADRYWKLRIHQLKDLRFWALGLSLTVLQLLIIMAFLANLDPADEWKWQFSLVLVLARKLLLVPLVSCTISGVVSELGGVSKHAVFSPPKKFGLNVDDLAQFGGFQSGMQDEADKSSIWNEKVRELAGRGLTLRQLLDFYADLVGQPQMMPHFDPNLSTTHDVVRHAIIPSARHLREARHFLVQVHRAVGHDGGSDPGCALFVCRGHDEPLLKPWKGGSSSLRWDETVLLQEVLPEESLYFAARPQNKEGEEVFSILPSSSFWHGLRDVDIRLGAGVLVASIKPCDSLEEARAIVESRELLEEDEDMSENAKPNPIRLAISPGKAVSDREPEGIKGFAYATSINGGRPCLAQKMVTHSWGNKFCHLISAIFSDALEEETYDRVAQWLMSKDFEGLCTRLQHKKKLDVPYWVCAFSVNQHAGICARAPPLDSTGHEITVCSCGTAKHFEGDLSEMNKFDDMMAFLKQHHRQNSQVRLEQVVAMEVDFTLLTRVWCVAELVEADRLHLHQAVKTHSAASREKCVDHLLHLDVREAQASFPADKDLVLSKIEDVNVFNRDLQGLMLQRLGTFLAINQVTATAAAAFDDILGAVLSVLVQ</sequence>
<feature type="region of interest" description="Disordered" evidence="3">
    <location>
        <begin position="334"/>
        <end position="461"/>
    </location>
</feature>
<evidence type="ECO:0000313" key="7">
    <source>
        <dbReference type="Proteomes" id="UP001178507"/>
    </source>
</evidence>
<dbReference type="SUPFAM" id="SSF117281">
    <property type="entry name" value="Kelch motif"/>
    <property type="match status" value="1"/>
</dbReference>
<accession>A0AA36NCU9</accession>
<keyword evidence="4" id="KW-1133">Transmembrane helix</keyword>
<dbReference type="InterPro" id="IPR015915">
    <property type="entry name" value="Kelch-typ_b-propeller"/>
</dbReference>
<dbReference type="InterPro" id="IPR011043">
    <property type="entry name" value="Gal_Oxase/kelch_b-propeller"/>
</dbReference>
<name>A0AA36NCU9_9DINO</name>
<gene>
    <name evidence="6" type="ORF">EVOR1521_LOCUS29367</name>
</gene>
<feature type="transmembrane region" description="Helical" evidence="4">
    <location>
        <begin position="867"/>
        <end position="885"/>
    </location>
</feature>
<dbReference type="PANTHER" id="PTHR46093:SF18">
    <property type="entry name" value="FIBRONECTIN TYPE-III DOMAIN-CONTAINING PROTEIN"/>
    <property type="match status" value="1"/>
</dbReference>
<keyword evidence="7" id="KW-1185">Reference proteome</keyword>
<dbReference type="PANTHER" id="PTHR46093">
    <property type="entry name" value="ACYL-COA-BINDING DOMAIN-CONTAINING PROTEIN 5"/>
    <property type="match status" value="1"/>
</dbReference>
<comment type="caution">
    <text evidence="6">The sequence shown here is derived from an EMBL/GenBank/DDBJ whole genome shotgun (WGS) entry which is preliminary data.</text>
</comment>
<dbReference type="Proteomes" id="UP001178507">
    <property type="component" value="Unassembled WGS sequence"/>
</dbReference>
<feature type="compositionally biased region" description="Low complexity" evidence="3">
    <location>
        <begin position="334"/>
        <end position="460"/>
    </location>
</feature>